<dbReference type="EMBL" id="KF900441">
    <property type="protein sequence ID" value="AIE95140.1"/>
    <property type="molecule type" value="Genomic_DNA"/>
</dbReference>
<dbReference type="InterPro" id="IPR011047">
    <property type="entry name" value="Quinoprotein_ADH-like_sf"/>
</dbReference>
<organism evidence="1">
    <name type="scientific">uncultured marine group II/III euryarchaeote AD1000_58_D12</name>
    <dbReference type="NCBI Taxonomy" id="1457789"/>
    <lineage>
        <taxon>Archaea</taxon>
        <taxon>Methanobacteriati</taxon>
        <taxon>Methanobacteriota</taxon>
        <taxon>environmental samples</taxon>
    </lineage>
</organism>
<dbReference type="SUPFAM" id="SSF50998">
    <property type="entry name" value="Quinoprotein alcohol dehydrogenase-like"/>
    <property type="match status" value="1"/>
</dbReference>
<dbReference type="AlphaFoldDB" id="A0A075FTZ9"/>
<evidence type="ECO:0000313" key="1">
    <source>
        <dbReference type="EMBL" id="AIE95140.1"/>
    </source>
</evidence>
<protein>
    <submittedName>
        <fullName evidence="1">Uncharacterized protein</fullName>
    </submittedName>
</protein>
<proteinExistence type="predicted"/>
<accession>A0A075FTZ9</accession>
<reference evidence="1" key="1">
    <citation type="journal article" date="2014" name="Genome Biol. Evol.">
        <title>Pangenome evidence for extensive interdomain horizontal transfer affecting lineage core and shell genes in uncultured planktonic thaumarchaeota and euryarchaeota.</title>
        <authorList>
            <person name="Deschamps P."/>
            <person name="Zivanovic Y."/>
            <person name="Moreira D."/>
            <person name="Rodriguez-Valera F."/>
            <person name="Lopez-Garcia P."/>
        </authorList>
    </citation>
    <scope>NUCLEOTIDE SEQUENCE</scope>
</reference>
<sequence length="302" mass="32199">MDEGQLGFQPMRVDRGDSATVVVGSMGELVRVNGRGVPMHQPVTPFPASVTEGAVLDGIWVGTWVEHEMQQARMAALPLDGEWVTGAGRDALRQRAEPAGLMPSSSVWSRFLDAEPMAVSGVEGGLVFATLRRGIYKIGFDATELWRAPYPEWPQLSGLKPRDHMVSSNEVDGSVAIWSAAGGVCVLDIEDGSQVLSTTISLPDTLSGVRHSEDGGWLLLLNSGGIALLDELGSEPSVIGTPGPVTDATYEGGSWRWTGWRHDGVLSDGVAHFAARGQIGVGLLADRVLTNDGVWSDHRQGH</sequence>
<name>A0A075FTZ9_9EURY</name>